<dbReference type="PRINTS" id="PR00377">
    <property type="entry name" value="IMPHPHTASES"/>
</dbReference>
<dbReference type="PANTHER" id="PTHR43200:SF6">
    <property type="entry name" value="3'(2'),5'-BISPHOSPHATE NUCLEOTIDASE"/>
    <property type="match status" value="1"/>
</dbReference>
<feature type="binding site" evidence="6">
    <location>
        <position position="93"/>
    </location>
    <ligand>
        <name>Mg(2+)</name>
        <dbReference type="ChEBI" id="CHEBI:18420"/>
        <label>2</label>
    </ligand>
</feature>
<evidence type="ECO:0000256" key="3">
    <source>
        <dbReference type="ARBA" id="ARBA00022723"/>
    </source>
</evidence>
<comment type="cofactor">
    <cofactor evidence="1 6">
        <name>Mg(2+)</name>
        <dbReference type="ChEBI" id="CHEBI:18420"/>
    </cofactor>
</comment>
<dbReference type="InterPro" id="IPR020583">
    <property type="entry name" value="Inositol_monoP_metal-BS"/>
</dbReference>
<accession>A0A1I6PEP4</accession>
<gene>
    <name evidence="7" type="ORF">SAMN04488040_0131</name>
</gene>
<dbReference type="RefSeq" id="WP_093914440.1">
    <property type="nucleotide sequence ID" value="NZ_FPAJ01000001.1"/>
</dbReference>
<dbReference type="PANTHER" id="PTHR43200">
    <property type="entry name" value="PHOSPHATASE"/>
    <property type="match status" value="1"/>
</dbReference>
<evidence type="ECO:0000313" key="8">
    <source>
        <dbReference type="Proteomes" id="UP000199239"/>
    </source>
</evidence>
<dbReference type="STRING" id="394264.SAMN04488040_0131"/>
<dbReference type="EMBL" id="FPAJ01000001">
    <property type="protein sequence ID" value="SFS38659.1"/>
    <property type="molecule type" value="Genomic_DNA"/>
</dbReference>
<dbReference type="InterPro" id="IPR051090">
    <property type="entry name" value="Inositol_monoP_superfamily"/>
</dbReference>
<reference evidence="8" key="1">
    <citation type="submission" date="2016-10" db="EMBL/GenBank/DDBJ databases">
        <authorList>
            <person name="Varghese N."/>
            <person name="Submissions S."/>
        </authorList>
    </citation>
    <scope>NUCLEOTIDE SEQUENCE [LARGE SCALE GENOMIC DNA]</scope>
    <source>
        <strain evidence="8">DSM 23422</strain>
    </source>
</reference>
<feature type="binding site" evidence="6">
    <location>
        <position position="75"/>
    </location>
    <ligand>
        <name>Mg(2+)</name>
        <dbReference type="ChEBI" id="CHEBI:18420"/>
        <label>1</label>
        <note>catalytic</note>
    </ligand>
</feature>
<dbReference type="SUPFAM" id="SSF56655">
    <property type="entry name" value="Carbohydrate phosphatase"/>
    <property type="match status" value="1"/>
</dbReference>
<dbReference type="AlphaFoldDB" id="A0A1I6PEP4"/>
<keyword evidence="3 6" id="KW-0479">Metal-binding</keyword>
<dbReference type="PROSITE" id="PS00629">
    <property type="entry name" value="IMP_1"/>
    <property type="match status" value="1"/>
</dbReference>
<feature type="binding site" evidence="6">
    <location>
        <position position="94"/>
    </location>
    <ligand>
        <name>Mg(2+)</name>
        <dbReference type="ChEBI" id="CHEBI:18420"/>
        <label>1</label>
        <note>catalytic</note>
    </ligand>
</feature>
<dbReference type="Gene3D" id="3.30.540.10">
    <property type="entry name" value="Fructose-1,6-Bisphosphatase, subunit A, domain 1"/>
    <property type="match status" value="1"/>
</dbReference>
<keyword evidence="4" id="KW-0378">Hydrolase</keyword>
<protein>
    <submittedName>
        <fullName evidence="7">Myo-inositol-1(Or 4)-monophosphatase</fullName>
    </submittedName>
</protein>
<dbReference type="Pfam" id="PF00459">
    <property type="entry name" value="Inositol_P"/>
    <property type="match status" value="1"/>
</dbReference>
<dbReference type="Proteomes" id="UP000199239">
    <property type="component" value="Unassembled WGS sequence"/>
</dbReference>
<evidence type="ECO:0000256" key="4">
    <source>
        <dbReference type="ARBA" id="ARBA00022801"/>
    </source>
</evidence>
<sequence>MTIRNDLDPDILRVGHLLADAARVETLAHFRASDLSADNKLSQGYDPVTIADRAAERAMVGILARERPDDAVLGEEYGAVAGTSGLTWVLDPIDGTRGFVSGTPTWGVLIAVGDRDGPFFGIIDQPYIRERFIGGPGLATVTGPSGTHALKTRPARDLSDATVFTTFPEVGSIAEGAAFQQVAQRAQLTRYGMDCYAYALVAAGQIDLVIESCLNAYDIQAPIAVIQAAGGIVTDWQGGPAHQGGRAVAAANADIHAQALDILRGCPA</sequence>
<feature type="binding site" evidence="6">
    <location>
        <position position="218"/>
    </location>
    <ligand>
        <name>Mg(2+)</name>
        <dbReference type="ChEBI" id="CHEBI:18420"/>
        <label>1</label>
        <note>catalytic</note>
    </ligand>
</feature>
<dbReference type="CDD" id="cd01641">
    <property type="entry name" value="Bacterial_IMPase_like_1"/>
    <property type="match status" value="1"/>
</dbReference>
<evidence type="ECO:0000313" key="7">
    <source>
        <dbReference type="EMBL" id="SFS38659.1"/>
    </source>
</evidence>
<dbReference type="GO" id="GO:0046872">
    <property type="term" value="F:metal ion binding"/>
    <property type="evidence" value="ECO:0007669"/>
    <property type="project" value="UniProtKB-KW"/>
</dbReference>
<dbReference type="GO" id="GO:0016791">
    <property type="term" value="F:phosphatase activity"/>
    <property type="evidence" value="ECO:0007669"/>
    <property type="project" value="UniProtKB-ARBA"/>
</dbReference>
<feature type="binding site" evidence="6">
    <location>
        <position position="91"/>
    </location>
    <ligand>
        <name>Mg(2+)</name>
        <dbReference type="ChEBI" id="CHEBI:18420"/>
        <label>1</label>
        <note>catalytic</note>
    </ligand>
</feature>
<comment type="similarity">
    <text evidence="2">Belongs to the inositol monophosphatase superfamily.</text>
</comment>
<name>A0A1I6PEP4_9RHOB</name>
<dbReference type="OrthoDB" id="9785695at2"/>
<dbReference type="GO" id="GO:0000105">
    <property type="term" value="P:L-histidine biosynthetic process"/>
    <property type="evidence" value="ECO:0007669"/>
    <property type="project" value="TreeGrafter"/>
</dbReference>
<keyword evidence="8" id="KW-1185">Reference proteome</keyword>
<proteinExistence type="inferred from homology"/>
<evidence type="ECO:0000256" key="1">
    <source>
        <dbReference type="ARBA" id="ARBA00001946"/>
    </source>
</evidence>
<evidence type="ECO:0000256" key="5">
    <source>
        <dbReference type="ARBA" id="ARBA00022842"/>
    </source>
</evidence>
<keyword evidence="5 6" id="KW-0460">Magnesium</keyword>
<evidence type="ECO:0000256" key="6">
    <source>
        <dbReference type="PIRSR" id="PIRSR600760-2"/>
    </source>
</evidence>
<organism evidence="7 8">
    <name type="scientific">Sulfitobacter marinus</name>
    <dbReference type="NCBI Taxonomy" id="394264"/>
    <lineage>
        <taxon>Bacteria</taxon>
        <taxon>Pseudomonadati</taxon>
        <taxon>Pseudomonadota</taxon>
        <taxon>Alphaproteobacteria</taxon>
        <taxon>Rhodobacterales</taxon>
        <taxon>Roseobacteraceae</taxon>
        <taxon>Sulfitobacter</taxon>
    </lineage>
</organism>
<dbReference type="InterPro" id="IPR000760">
    <property type="entry name" value="Inositol_monophosphatase-like"/>
</dbReference>
<dbReference type="Gene3D" id="3.40.190.80">
    <property type="match status" value="1"/>
</dbReference>
<evidence type="ECO:0000256" key="2">
    <source>
        <dbReference type="ARBA" id="ARBA00009759"/>
    </source>
</evidence>